<gene>
    <name evidence="1" type="ORF">E6W39_13500</name>
</gene>
<comment type="caution">
    <text evidence="1">The sequence shown here is derived from an EMBL/GenBank/DDBJ whole genome shotgun (WGS) entry which is preliminary data.</text>
</comment>
<dbReference type="EMBL" id="VIGB01000003">
    <property type="protein sequence ID" value="TQF03084.1"/>
    <property type="molecule type" value="Genomic_DNA"/>
</dbReference>
<evidence type="ECO:0008006" key="3">
    <source>
        <dbReference type="Google" id="ProtNLM"/>
    </source>
</evidence>
<proteinExistence type="predicted"/>
<name>A0A540W410_9ACTN</name>
<dbReference type="RefSeq" id="WP_141633764.1">
    <property type="nucleotide sequence ID" value="NZ_VIGB01000003.1"/>
</dbReference>
<protein>
    <recommendedName>
        <fullName evidence="3">DUF4241 domain-containing protein</fullName>
    </recommendedName>
</protein>
<keyword evidence="2" id="KW-1185">Reference proteome</keyword>
<reference evidence="1 2" key="1">
    <citation type="submission" date="2019-06" db="EMBL/GenBank/DDBJ databases">
        <title>Description of Kitasatospora acidophila sp. nov. isolated from pine grove soil, and reclassification of Streptomyces novaecaesareae to Kitasatospora novaeceasareae comb. nov.</title>
        <authorList>
            <person name="Kim M.J."/>
        </authorList>
    </citation>
    <scope>NUCLEOTIDE SEQUENCE [LARGE SCALE GENOMIC DNA]</scope>
    <source>
        <strain evidence="1 2">MMS16-CNU292</strain>
    </source>
</reference>
<sequence length="211" mass="22777">MDAADVDTAAALERIATLFNEFQMGDWPYQGRAHGFHRVSDLVVTGTLVFAQPNPGEWIPYETLAPGSYPVYLEVIEEPDPAARVPLDLKPSWTFRIVIPLAAPEAIAEAAAARRIELVYNDYQPLGPLGALWDQESNYPADRTPEFVQRIEADLAAGAEAGRVPNVAEIPADSGGGAKYLAFYAPYGSALAWELADADGEPVCLVMEGAD</sequence>
<evidence type="ECO:0000313" key="1">
    <source>
        <dbReference type="EMBL" id="TQF03084.1"/>
    </source>
</evidence>
<organism evidence="1 2">
    <name type="scientific">Kitasatospora acidiphila</name>
    <dbReference type="NCBI Taxonomy" id="2567942"/>
    <lineage>
        <taxon>Bacteria</taxon>
        <taxon>Bacillati</taxon>
        <taxon>Actinomycetota</taxon>
        <taxon>Actinomycetes</taxon>
        <taxon>Kitasatosporales</taxon>
        <taxon>Streptomycetaceae</taxon>
        <taxon>Kitasatospora</taxon>
    </lineage>
</organism>
<dbReference type="AlphaFoldDB" id="A0A540W410"/>
<dbReference type="Proteomes" id="UP000319103">
    <property type="component" value="Unassembled WGS sequence"/>
</dbReference>
<accession>A0A540W410</accession>
<evidence type="ECO:0000313" key="2">
    <source>
        <dbReference type="Proteomes" id="UP000319103"/>
    </source>
</evidence>